<proteinExistence type="predicted"/>
<comment type="caution">
    <text evidence="4">The sequence shown here is derived from an EMBL/GenBank/DDBJ whole genome shotgun (WGS) entry which is preliminary data.</text>
</comment>
<dbReference type="GO" id="GO:0005524">
    <property type="term" value="F:ATP binding"/>
    <property type="evidence" value="ECO:0007669"/>
    <property type="project" value="UniProtKB-KW"/>
</dbReference>
<evidence type="ECO:0000256" key="1">
    <source>
        <dbReference type="ARBA" id="ARBA00022741"/>
    </source>
</evidence>
<accession>A0A4U1ZES7</accession>
<organism evidence="4 5">
    <name type="scientific">Vibrio kanaloae</name>
    <dbReference type="NCBI Taxonomy" id="170673"/>
    <lineage>
        <taxon>Bacteria</taxon>
        <taxon>Pseudomonadati</taxon>
        <taxon>Pseudomonadota</taxon>
        <taxon>Gammaproteobacteria</taxon>
        <taxon>Vibrionales</taxon>
        <taxon>Vibrionaceae</taxon>
        <taxon>Vibrio</taxon>
    </lineage>
</organism>
<dbReference type="Gene3D" id="3.40.50.300">
    <property type="entry name" value="P-loop containing nucleotide triphosphate hydrolases"/>
    <property type="match status" value="1"/>
</dbReference>
<feature type="domain" description="AAA+ ATPase" evidence="3">
    <location>
        <begin position="292"/>
        <end position="540"/>
    </location>
</feature>
<sequence>MIPIKLNYPAGFEEEFSENTRWFADFIKKYNSGNESSRQLLLMATDEYYKYLEYLGSISSVVVEAFGGCCAYCNSKKIESILPIHPMDKNRNFPGLAQEARNILPFCNTCRNIVQVFDYASELPVFNGGISFEMLMLRRPNVLVPTAQPSHRYINYNKKTGKIDGLTKEAKKTIRSCALNRKDKIDERIDYFQSYSCPYKKESQEKYWYLWVYIKNKIGDFEEHLSFANSLVDFDTLLELHSEVINVEKREVLKELNEPIRIWEEVPLFYSLRSFEFENLRNISNGCIDLYENKSLGLIGENGVGKSTILNFLSSSMRGTRKYILTGASDGFIRGGARLARGKLNGDLDGNSFDNEISVIKQDGDLYHCDEKIERKLRIAYVNETRVQEKNIESANDWMLGLAEDNFDTVASQIKSILDVKYDSTLFIQNEKVMIYVDGGEVKELSTWSSGYRSVLSIVYNIYKQFGESYSTSNQVMGFDKIVGVVFIDEIDLHLHPVWKINIIDRLKRVFPDILFIFTTHDPLVLKGCGKGEVLLVSRDKYGNSSITQKLPDISHYNAERILTSRYFGLGSTSSFDNNKDLVDFYDAIKKDDKQSALTKVSALKENGLYGSTYREMIAFMCVDKSLALGEEVDINKIVETINDKVSTND</sequence>
<gene>
    <name evidence="4" type="ORF">FCV50_09905</name>
</gene>
<dbReference type="EMBL" id="SYUV01000029">
    <property type="protein sequence ID" value="TKF32269.1"/>
    <property type="molecule type" value="Genomic_DNA"/>
</dbReference>
<dbReference type="Pfam" id="PF00005">
    <property type="entry name" value="ABC_tran"/>
    <property type="match status" value="1"/>
</dbReference>
<dbReference type="PANTHER" id="PTHR43581:SF2">
    <property type="entry name" value="EXCINUCLEASE ATPASE SUBUNIT"/>
    <property type="match status" value="1"/>
</dbReference>
<evidence type="ECO:0000259" key="3">
    <source>
        <dbReference type="SMART" id="SM00382"/>
    </source>
</evidence>
<reference evidence="4 5" key="1">
    <citation type="submission" date="2019-04" db="EMBL/GenBank/DDBJ databases">
        <title>A reverse ecology approach based on a biological definition of microbial populations.</title>
        <authorList>
            <person name="Arevalo P."/>
            <person name="Vaninsberghe D."/>
            <person name="Elsherbini J."/>
            <person name="Gore J."/>
            <person name="Polz M."/>
        </authorList>
    </citation>
    <scope>NUCLEOTIDE SEQUENCE [LARGE SCALE GENOMIC DNA]</scope>
    <source>
        <strain evidence="4 5">10N.261.46.F4</strain>
    </source>
</reference>
<dbReference type="PANTHER" id="PTHR43581">
    <property type="entry name" value="ATP/GTP PHOSPHATASE"/>
    <property type="match status" value="1"/>
</dbReference>
<name>A0A4U1ZES7_9VIBR</name>
<evidence type="ECO:0000256" key="2">
    <source>
        <dbReference type="ARBA" id="ARBA00022840"/>
    </source>
</evidence>
<dbReference type="InterPro" id="IPR003593">
    <property type="entry name" value="AAA+_ATPase"/>
</dbReference>
<protein>
    <submittedName>
        <fullName evidence="4">ATP-binding cassette domain-containing protein</fullName>
    </submittedName>
</protein>
<evidence type="ECO:0000313" key="4">
    <source>
        <dbReference type="EMBL" id="TKF32269.1"/>
    </source>
</evidence>
<dbReference type="InterPro" id="IPR051396">
    <property type="entry name" value="Bact_Antivir_Def_Nuclease"/>
</dbReference>
<dbReference type="SUPFAM" id="SSF52540">
    <property type="entry name" value="P-loop containing nucleoside triphosphate hydrolases"/>
    <property type="match status" value="1"/>
</dbReference>
<dbReference type="InterPro" id="IPR003439">
    <property type="entry name" value="ABC_transporter-like_ATP-bd"/>
</dbReference>
<keyword evidence="2 4" id="KW-0067">ATP-binding</keyword>
<dbReference type="SMART" id="SM00382">
    <property type="entry name" value="AAA"/>
    <property type="match status" value="1"/>
</dbReference>
<evidence type="ECO:0000313" key="5">
    <source>
        <dbReference type="Proteomes" id="UP000307574"/>
    </source>
</evidence>
<dbReference type="InterPro" id="IPR003959">
    <property type="entry name" value="ATPase_AAA_core"/>
</dbReference>
<dbReference type="GO" id="GO:0016887">
    <property type="term" value="F:ATP hydrolysis activity"/>
    <property type="evidence" value="ECO:0007669"/>
    <property type="project" value="InterPro"/>
</dbReference>
<dbReference type="RefSeq" id="WP_136980193.1">
    <property type="nucleotide sequence ID" value="NZ_SYUV01000029.1"/>
</dbReference>
<dbReference type="AlphaFoldDB" id="A0A4U1ZES7"/>
<dbReference type="Pfam" id="PF13304">
    <property type="entry name" value="AAA_21"/>
    <property type="match status" value="1"/>
</dbReference>
<dbReference type="InterPro" id="IPR027417">
    <property type="entry name" value="P-loop_NTPase"/>
</dbReference>
<keyword evidence="1" id="KW-0547">Nucleotide-binding</keyword>
<dbReference type="Proteomes" id="UP000307574">
    <property type="component" value="Unassembled WGS sequence"/>
</dbReference>